<dbReference type="PANTHER" id="PTHR33204:SF18">
    <property type="entry name" value="TRANSCRIPTIONAL REGULATORY PROTEIN"/>
    <property type="match status" value="1"/>
</dbReference>
<dbReference type="PANTHER" id="PTHR33204">
    <property type="entry name" value="TRANSCRIPTIONAL REGULATOR, MARR FAMILY"/>
    <property type="match status" value="1"/>
</dbReference>
<keyword evidence="3" id="KW-0804">Transcription</keyword>
<evidence type="ECO:0000256" key="3">
    <source>
        <dbReference type="ARBA" id="ARBA00023163"/>
    </source>
</evidence>
<organism evidence="5 6">
    <name type="scientific">Pseudomonas soli</name>
    <dbReference type="NCBI Taxonomy" id="1306993"/>
    <lineage>
        <taxon>Bacteria</taxon>
        <taxon>Pseudomonadati</taxon>
        <taxon>Pseudomonadota</taxon>
        <taxon>Gammaproteobacteria</taxon>
        <taxon>Pseudomonadales</taxon>
        <taxon>Pseudomonadaceae</taxon>
        <taxon>Pseudomonas</taxon>
    </lineage>
</organism>
<reference evidence="5 6" key="1">
    <citation type="submission" date="2016-10" db="EMBL/GenBank/DDBJ databases">
        <authorList>
            <person name="de Groot N.N."/>
        </authorList>
    </citation>
    <scope>NUCLEOTIDE SEQUENCE [LARGE SCALE GENOMIC DNA]</scope>
    <source>
        <strain evidence="5 6">LMG 27941</strain>
    </source>
</reference>
<accession>A0A1H9SM40</accession>
<evidence type="ECO:0000259" key="4">
    <source>
        <dbReference type="PROSITE" id="PS51118"/>
    </source>
</evidence>
<dbReference type="Pfam" id="PF01638">
    <property type="entry name" value="HxlR"/>
    <property type="match status" value="1"/>
</dbReference>
<evidence type="ECO:0000313" key="6">
    <source>
        <dbReference type="Proteomes" id="UP000199221"/>
    </source>
</evidence>
<keyword evidence="2" id="KW-0238">DNA-binding</keyword>
<protein>
    <submittedName>
        <fullName evidence="5">Transcriptional regulator, HxlR family</fullName>
    </submittedName>
</protein>
<name>A0A1H9SM40_9PSED</name>
<proteinExistence type="predicted"/>
<dbReference type="Gene3D" id="1.10.10.10">
    <property type="entry name" value="Winged helix-like DNA-binding domain superfamily/Winged helix DNA-binding domain"/>
    <property type="match status" value="1"/>
</dbReference>
<keyword evidence="1" id="KW-0805">Transcription regulation</keyword>
<dbReference type="InterPro" id="IPR036388">
    <property type="entry name" value="WH-like_DNA-bd_sf"/>
</dbReference>
<dbReference type="InterPro" id="IPR002577">
    <property type="entry name" value="HTH_HxlR"/>
</dbReference>
<dbReference type="SUPFAM" id="SSF46785">
    <property type="entry name" value="Winged helix' DNA-binding domain"/>
    <property type="match status" value="1"/>
</dbReference>
<dbReference type="GO" id="GO:0006355">
    <property type="term" value="P:regulation of DNA-templated transcription"/>
    <property type="evidence" value="ECO:0007669"/>
    <property type="project" value="UniProtKB-ARBA"/>
</dbReference>
<feature type="domain" description="HTH hxlR-type" evidence="4">
    <location>
        <begin position="23"/>
        <end position="120"/>
    </location>
</feature>
<dbReference type="AlphaFoldDB" id="A0A1H9SM40"/>
<dbReference type="InterPro" id="IPR011991">
    <property type="entry name" value="ArsR-like_HTH"/>
</dbReference>
<dbReference type="EMBL" id="FOEQ01000013">
    <property type="protein sequence ID" value="SER86072.1"/>
    <property type="molecule type" value="Genomic_DNA"/>
</dbReference>
<sequence>MVLFCNQITPKERLMLDENNQQCPVARALEVLGDRWALMILRDAFDGPCRFSELQKNLGLAKNILAARLKLLVEAGLLAQQPASDGSAYKEYVLTEKGRSVFPIVIGLRQWGERYLFTSGESRSQLVDDRGQGLETLQVRARDGRVLGPEDCRRQLIRHS</sequence>
<evidence type="ECO:0000313" key="5">
    <source>
        <dbReference type="EMBL" id="SER86072.1"/>
    </source>
</evidence>
<gene>
    <name evidence="5" type="ORF">SAMN05216230_113115</name>
</gene>
<dbReference type="Proteomes" id="UP000199221">
    <property type="component" value="Unassembled WGS sequence"/>
</dbReference>
<dbReference type="CDD" id="cd00090">
    <property type="entry name" value="HTH_ARSR"/>
    <property type="match status" value="1"/>
</dbReference>
<dbReference type="PROSITE" id="PS51118">
    <property type="entry name" value="HTH_HXLR"/>
    <property type="match status" value="1"/>
</dbReference>
<evidence type="ECO:0000256" key="2">
    <source>
        <dbReference type="ARBA" id="ARBA00023125"/>
    </source>
</evidence>
<dbReference type="GO" id="GO:0003677">
    <property type="term" value="F:DNA binding"/>
    <property type="evidence" value="ECO:0007669"/>
    <property type="project" value="UniProtKB-KW"/>
</dbReference>
<dbReference type="InterPro" id="IPR036390">
    <property type="entry name" value="WH_DNA-bd_sf"/>
</dbReference>
<evidence type="ECO:0000256" key="1">
    <source>
        <dbReference type="ARBA" id="ARBA00023015"/>
    </source>
</evidence>